<dbReference type="EC" id="1.5.5.2" evidence="3"/>
<evidence type="ECO:0000256" key="6">
    <source>
        <dbReference type="ARBA" id="ARBA00022827"/>
    </source>
</evidence>
<comment type="pathway">
    <text evidence="2">Amino-acid degradation; L-proline degradation into L-glutamate; L-glutamate from L-proline: step 1/2.</text>
</comment>
<evidence type="ECO:0000256" key="1">
    <source>
        <dbReference type="ARBA" id="ARBA00001974"/>
    </source>
</evidence>
<evidence type="ECO:0000256" key="7">
    <source>
        <dbReference type="ARBA" id="ARBA00023002"/>
    </source>
</evidence>
<proteinExistence type="predicted"/>
<keyword evidence="4" id="KW-0285">Flavoprotein</keyword>
<evidence type="ECO:0000256" key="4">
    <source>
        <dbReference type="ARBA" id="ARBA00022630"/>
    </source>
</evidence>
<feature type="domain" description="Proline dehydrogenase" evidence="10">
    <location>
        <begin position="56"/>
        <end position="297"/>
    </location>
</feature>
<comment type="caution">
    <text evidence="11">The sequence shown here is derived from an EMBL/GenBank/DDBJ whole genome shotgun (WGS) entry which is preliminary data.</text>
</comment>
<dbReference type="PANTHER" id="PTHR13914">
    <property type="entry name" value="PROLINE OXIDASE"/>
    <property type="match status" value="1"/>
</dbReference>
<dbReference type="PANTHER" id="PTHR13914:SF0">
    <property type="entry name" value="PROLINE DEHYDROGENASE 1, MITOCHONDRIAL"/>
    <property type="match status" value="1"/>
</dbReference>
<evidence type="ECO:0000256" key="5">
    <source>
        <dbReference type="ARBA" id="ARBA00022741"/>
    </source>
</evidence>
<dbReference type="InterPro" id="IPR008219">
    <property type="entry name" value="PRODH_bac_arc"/>
</dbReference>
<dbReference type="EMBL" id="BORJ01000019">
    <property type="protein sequence ID" value="GIN98993.1"/>
    <property type="molecule type" value="Genomic_DNA"/>
</dbReference>
<organism evidence="11 12">
    <name type="scientific">Siminovitchia terrae</name>
    <name type="common">Bacillus terrae</name>
    <dbReference type="NCBI Taxonomy" id="1914933"/>
    <lineage>
        <taxon>Bacteria</taxon>
        <taxon>Bacillati</taxon>
        <taxon>Bacillota</taxon>
        <taxon>Bacilli</taxon>
        <taxon>Bacillales</taxon>
        <taxon>Bacillaceae</taxon>
        <taxon>Siminovitchia</taxon>
    </lineage>
</organism>
<dbReference type="SUPFAM" id="SSF51730">
    <property type="entry name" value="FAD-linked oxidoreductase"/>
    <property type="match status" value="1"/>
</dbReference>
<keyword evidence="7" id="KW-0560">Oxidoreductase</keyword>
<dbReference type="Gene3D" id="3.20.20.220">
    <property type="match status" value="1"/>
</dbReference>
<dbReference type="InterPro" id="IPR002872">
    <property type="entry name" value="Proline_DH_dom"/>
</dbReference>
<evidence type="ECO:0000256" key="3">
    <source>
        <dbReference type="ARBA" id="ARBA00012695"/>
    </source>
</evidence>
<evidence type="ECO:0000256" key="9">
    <source>
        <dbReference type="ARBA" id="ARBA00048779"/>
    </source>
</evidence>
<keyword evidence="12" id="KW-1185">Reference proteome</keyword>
<sequence>MAFSKEALKAANALKSIARNEQIKAYIQQSGDLYPLLLRAAKRFVAGETRNEGIGKAKELISKGYGVSLEYIGENTRNIEDCAEAKNEFMTLINDLGKQQKEETISLDLSHIGLSIDTDLALNHLQQLANEAQKYGHTVMISMEESMKTDQILDLYKKTTLAYPNVGLTIQAHLYRSEEDIRELLNYPGKIRLVKGAYQESSEISIPRSKALNERYLNLINTIADANHPLSVATHDQGLIEDLVQRELFNRTHVEYEMLYGIRPDLLRMLKEQGAHARVYLTYGSEWYLYLCHRLAEYSPNVYTVIADMVNPSESESNIY</sequence>
<evidence type="ECO:0000256" key="2">
    <source>
        <dbReference type="ARBA" id="ARBA00004739"/>
    </source>
</evidence>
<comment type="cofactor">
    <cofactor evidence="1">
        <name>FAD</name>
        <dbReference type="ChEBI" id="CHEBI:57692"/>
    </cofactor>
</comment>
<dbReference type="Pfam" id="PF01619">
    <property type="entry name" value="Pro_dh"/>
    <property type="match status" value="1"/>
</dbReference>
<evidence type="ECO:0000259" key="10">
    <source>
        <dbReference type="Pfam" id="PF01619"/>
    </source>
</evidence>
<evidence type="ECO:0000313" key="12">
    <source>
        <dbReference type="Proteomes" id="UP000680670"/>
    </source>
</evidence>
<comment type="catalytic activity">
    <reaction evidence="9">
        <text>L-proline + a quinone = (S)-1-pyrroline-5-carboxylate + a quinol + H(+)</text>
        <dbReference type="Rhea" id="RHEA:23784"/>
        <dbReference type="ChEBI" id="CHEBI:15378"/>
        <dbReference type="ChEBI" id="CHEBI:17388"/>
        <dbReference type="ChEBI" id="CHEBI:24646"/>
        <dbReference type="ChEBI" id="CHEBI:60039"/>
        <dbReference type="ChEBI" id="CHEBI:132124"/>
        <dbReference type="EC" id="1.5.5.2"/>
    </reaction>
</comment>
<keyword evidence="6" id="KW-0274">FAD</keyword>
<dbReference type="RefSeq" id="WP_213021566.1">
    <property type="nucleotide sequence ID" value="NZ_BORJ01000019.1"/>
</dbReference>
<dbReference type="Proteomes" id="UP000680670">
    <property type="component" value="Unassembled WGS sequence"/>
</dbReference>
<dbReference type="PIRSF" id="PIRSF000196">
    <property type="entry name" value="Pro_dehydrog"/>
    <property type="match status" value="1"/>
</dbReference>
<accession>A0ABQ4L409</accession>
<evidence type="ECO:0000313" key="11">
    <source>
        <dbReference type="EMBL" id="GIN98993.1"/>
    </source>
</evidence>
<name>A0ABQ4L409_SIMTE</name>
<keyword evidence="8" id="KW-0642">Proline metabolism</keyword>
<gene>
    <name evidence="11" type="primary">putA_2</name>
    <name evidence="11" type="ORF">J6TS1_48630</name>
</gene>
<keyword evidence="5" id="KW-0547">Nucleotide-binding</keyword>
<dbReference type="InterPro" id="IPR015659">
    <property type="entry name" value="Proline_oxidase"/>
</dbReference>
<evidence type="ECO:0000256" key="8">
    <source>
        <dbReference type="ARBA" id="ARBA00023062"/>
    </source>
</evidence>
<protein>
    <recommendedName>
        <fullName evidence="3">proline dehydrogenase</fullName>
        <ecNumber evidence="3">1.5.5.2</ecNumber>
    </recommendedName>
</protein>
<reference evidence="11 12" key="1">
    <citation type="submission" date="2021-03" db="EMBL/GenBank/DDBJ databases">
        <title>Antimicrobial resistance genes in bacteria isolated from Japanese honey, and their potential for conferring macrolide and lincosamide resistance in the American foulbrood pathogen Paenibacillus larvae.</title>
        <authorList>
            <person name="Okamoto M."/>
            <person name="Kumagai M."/>
            <person name="Kanamori H."/>
            <person name="Takamatsu D."/>
        </authorList>
    </citation>
    <scope>NUCLEOTIDE SEQUENCE [LARGE SCALE GENOMIC DNA]</scope>
    <source>
        <strain evidence="11 12">J6TS1</strain>
    </source>
</reference>
<dbReference type="InterPro" id="IPR029041">
    <property type="entry name" value="FAD-linked_oxidoreductase-like"/>
</dbReference>